<dbReference type="PANTHER" id="PTHR47219">
    <property type="entry name" value="RAB GTPASE-ACTIVATING PROTEIN 1-LIKE"/>
    <property type="match status" value="1"/>
</dbReference>
<evidence type="ECO:0000259" key="2">
    <source>
        <dbReference type="PROSITE" id="PS50086"/>
    </source>
</evidence>
<feature type="compositionally biased region" description="Basic and acidic residues" evidence="1">
    <location>
        <begin position="370"/>
        <end position="384"/>
    </location>
</feature>
<dbReference type="PROSITE" id="PS50086">
    <property type="entry name" value="TBC_RABGAP"/>
    <property type="match status" value="1"/>
</dbReference>
<dbReference type="InterPro" id="IPR035969">
    <property type="entry name" value="Rab-GAP_TBC_sf"/>
</dbReference>
<dbReference type="InterPro" id="IPR050302">
    <property type="entry name" value="Rab_GAP_TBC_domain"/>
</dbReference>
<feature type="region of interest" description="Disordered" evidence="1">
    <location>
        <begin position="370"/>
        <end position="398"/>
    </location>
</feature>
<dbReference type="InterPro" id="IPR000195">
    <property type="entry name" value="Rab-GAP-TBC_dom"/>
</dbReference>
<dbReference type="PANTHER" id="PTHR47219:SF20">
    <property type="entry name" value="TBC1 DOMAIN FAMILY MEMBER 2B"/>
    <property type="match status" value="1"/>
</dbReference>
<proteinExistence type="predicted"/>
<dbReference type="GO" id="GO:0005506">
    <property type="term" value="F:iron ion binding"/>
    <property type="evidence" value="ECO:0007669"/>
    <property type="project" value="InterPro"/>
</dbReference>
<dbReference type="SUPFAM" id="SSF47923">
    <property type="entry name" value="Ypt/Rab-GAP domain of gyp1p"/>
    <property type="match status" value="2"/>
</dbReference>
<dbReference type="Pfam" id="PF04116">
    <property type="entry name" value="FA_hydroxylase"/>
    <property type="match status" value="1"/>
</dbReference>
<protein>
    <recommendedName>
        <fullName evidence="2">Rab-GAP TBC domain-containing protein</fullName>
    </recommendedName>
</protein>
<dbReference type="AlphaFoldDB" id="A0AAF0EKM8"/>
<dbReference type="GO" id="GO:0008610">
    <property type="term" value="P:lipid biosynthetic process"/>
    <property type="evidence" value="ECO:0007669"/>
    <property type="project" value="InterPro"/>
</dbReference>
<gene>
    <name evidence="3" type="ORF">MEQU1_002546</name>
</gene>
<dbReference type="SMART" id="SM00164">
    <property type="entry name" value="TBC"/>
    <property type="match status" value="1"/>
</dbReference>
<dbReference type="GO" id="GO:0016491">
    <property type="term" value="F:oxidoreductase activity"/>
    <property type="evidence" value="ECO:0007669"/>
    <property type="project" value="InterPro"/>
</dbReference>
<name>A0AAF0EKM8_9BASI</name>
<dbReference type="Gene3D" id="1.10.472.80">
    <property type="entry name" value="Ypt/Rab-GAP domain of gyp1p, domain 3"/>
    <property type="match status" value="1"/>
</dbReference>
<dbReference type="FunFam" id="1.10.472.80:FF:000051">
    <property type="entry name" value="Probable MDR1-Mac1p interacting protein"/>
    <property type="match status" value="1"/>
</dbReference>
<dbReference type="Gene3D" id="1.10.238.10">
    <property type="entry name" value="EF-hand"/>
    <property type="match status" value="1"/>
</dbReference>
<reference evidence="3" key="1">
    <citation type="submission" date="2023-03" db="EMBL/GenBank/DDBJ databases">
        <title>Mating type loci evolution in Malassezia.</title>
        <authorList>
            <person name="Coelho M.A."/>
        </authorList>
    </citation>
    <scope>NUCLEOTIDE SEQUENCE</scope>
    <source>
        <strain evidence="3">CBS 12830</strain>
    </source>
</reference>
<dbReference type="InterPro" id="IPR006694">
    <property type="entry name" value="Fatty_acid_hydroxylase"/>
</dbReference>
<evidence type="ECO:0000256" key="1">
    <source>
        <dbReference type="SAM" id="MobiDB-lite"/>
    </source>
</evidence>
<dbReference type="GO" id="GO:0031267">
    <property type="term" value="F:small GTPase binding"/>
    <property type="evidence" value="ECO:0007669"/>
    <property type="project" value="TreeGrafter"/>
</dbReference>
<organism evidence="3 4">
    <name type="scientific">Malassezia equina</name>
    <dbReference type="NCBI Taxonomy" id="1381935"/>
    <lineage>
        <taxon>Eukaryota</taxon>
        <taxon>Fungi</taxon>
        <taxon>Dikarya</taxon>
        <taxon>Basidiomycota</taxon>
        <taxon>Ustilaginomycotina</taxon>
        <taxon>Malasseziomycetes</taxon>
        <taxon>Malasseziales</taxon>
        <taxon>Malasseziaceae</taxon>
        <taxon>Malassezia</taxon>
    </lineage>
</organism>
<dbReference type="SUPFAM" id="SSF47473">
    <property type="entry name" value="EF-hand"/>
    <property type="match status" value="1"/>
</dbReference>
<keyword evidence="4" id="KW-1185">Reference proteome</keyword>
<dbReference type="Proteomes" id="UP001214415">
    <property type="component" value="Chromosome 4"/>
</dbReference>
<dbReference type="Pfam" id="PF00566">
    <property type="entry name" value="RabGAP-TBC"/>
    <property type="match status" value="1"/>
</dbReference>
<accession>A0AAF0EKM8</accession>
<dbReference type="InterPro" id="IPR011992">
    <property type="entry name" value="EF-hand-dom_pair"/>
</dbReference>
<feature type="domain" description="Rab-GAP TBC" evidence="2">
    <location>
        <begin position="445"/>
        <end position="633"/>
    </location>
</feature>
<dbReference type="GO" id="GO:0005096">
    <property type="term" value="F:GTPase activator activity"/>
    <property type="evidence" value="ECO:0007669"/>
    <property type="project" value="TreeGrafter"/>
</dbReference>
<evidence type="ECO:0000313" key="3">
    <source>
        <dbReference type="EMBL" id="WFD23852.1"/>
    </source>
</evidence>
<dbReference type="Gene3D" id="1.10.8.270">
    <property type="entry name" value="putative rabgap domain of human tbc1 domain family member 14 like domains"/>
    <property type="match status" value="1"/>
</dbReference>
<dbReference type="FunFam" id="1.10.8.270:FF:000015">
    <property type="entry name" value="GTPase activating protein (Gyp2)"/>
    <property type="match status" value="1"/>
</dbReference>
<sequence length="933" mass="107780">MSLAQSFNQTLEALTGHPTPSSVLYANVDVSKLTYFEQLWVQWYQYWGNPVIATGVMSFLLHEIVYFGRSIPWIIIDSMPSMRKYKLQPNYVPSLKDQWKCTRLVLLSHFTVELPQIWSFHPICEYFGLTTHEVPFPSWYKMAWQIALFFVFEDTFHYWVHRLMHWGPLYKHIHKMHHEYSAPFGLAAEYAHPLEVLVLGLGTIGGPFMLCAYTKDLHIITVYIWVLLRLFQAVDAHSGYDFPISLHNWVPFWAGADHHDYHHMSFLGCYATSFRWWDHFLGTDKGYQRVRAKEQAAKLRVKADELDKKAEALKPPLGFMSTIVHSLRDYRPPTRAQQFANSFGLPLDEGPYVDATGNRAEIFEFLLKETQEGDQDKPNEHAESSDPPSETPYLMGLGSSFGFPGDPRKLKEKSKMRLWTDYLRLHGRNITLLRYPQFTRLVQVGLPNVLRGEIWEVASGSIFQRMANPGVYEKLLKDHEGQTNLSTEEIEKDLNRSLPEYAAYQTPQGIETLRRVLVAYSWKNPELGYCQAMNIVVAALLIYMSEEQCFWLLDMLCDRLLPGYYTQSMAGTLLDQKVFEHLVEQTMPMLHEHFVKNDMQLSLVTLPWLLSLYINSMPMVFAFRIIDCFMAFGSQVLFQVGLAILKINGEAILSVSDDGTMIGVLRNYFRSLGDSAYPESSDERRKQITKFQQLLVIAFREFSIVSNDTIESERKRFRQQIVEEIEGFARRCAIRNLKDHGRFSKAQLTLIYDHVVEAIYRARHAPESLTQSDPIPATVDPMQDLKEMRVNLTTFRLFLGEIFTWARDEYIVSNGLQERIERRVPDQSLAARIFQDWDHEKRGTLSLQDIVTGLDEIVFLDGDISGAIAWLFRIHANGKDKLSKNDILSLSESLLFSTSPLLTWQCIVTSPAMNTWVPYQPLLTSPLSLEKAW</sequence>
<dbReference type="EMBL" id="CP119903">
    <property type="protein sequence ID" value="WFD23852.1"/>
    <property type="molecule type" value="Genomic_DNA"/>
</dbReference>
<evidence type="ECO:0000313" key="4">
    <source>
        <dbReference type="Proteomes" id="UP001214415"/>
    </source>
</evidence>